<dbReference type="RefSeq" id="XP_013335180.1">
    <property type="nucleotide sequence ID" value="XM_013479726.1"/>
</dbReference>
<dbReference type="AlphaFoldDB" id="U6M7W9"/>
<dbReference type="OMA" id="NTKLCQK"/>
<dbReference type="Proteomes" id="UP000030763">
    <property type="component" value="Unassembled WGS sequence"/>
</dbReference>
<organism evidence="2 3">
    <name type="scientific">Eimeria maxima</name>
    <name type="common">Coccidian parasite</name>
    <dbReference type="NCBI Taxonomy" id="5804"/>
    <lineage>
        <taxon>Eukaryota</taxon>
        <taxon>Sar</taxon>
        <taxon>Alveolata</taxon>
        <taxon>Apicomplexa</taxon>
        <taxon>Conoidasida</taxon>
        <taxon>Coccidia</taxon>
        <taxon>Eucoccidiorida</taxon>
        <taxon>Eimeriorina</taxon>
        <taxon>Eimeriidae</taxon>
        <taxon>Eimeria</taxon>
    </lineage>
</organism>
<feature type="region of interest" description="Disordered" evidence="1">
    <location>
        <begin position="456"/>
        <end position="475"/>
    </location>
</feature>
<proteinExistence type="predicted"/>
<dbReference type="EMBL" id="HG719711">
    <property type="protein sequence ID" value="CDJ58534.1"/>
    <property type="molecule type" value="Genomic_DNA"/>
</dbReference>
<name>U6M7W9_EIMMA</name>
<reference evidence="2" key="2">
    <citation type="submission" date="2013-10" db="EMBL/GenBank/DDBJ databases">
        <authorList>
            <person name="Aslett M."/>
        </authorList>
    </citation>
    <scope>NUCLEOTIDE SEQUENCE [LARGE SCALE GENOMIC DNA]</scope>
    <source>
        <strain evidence="2">Weybridge</strain>
    </source>
</reference>
<dbReference type="PANTHER" id="PTHR48148:SF3">
    <property type="entry name" value="KERATINOCYTE PROLINE-RICH PROTEIN"/>
    <property type="match status" value="1"/>
</dbReference>
<dbReference type="Gene3D" id="6.10.140.1200">
    <property type="match status" value="1"/>
</dbReference>
<keyword evidence="3" id="KW-1185">Reference proteome</keyword>
<sequence length="798" mass="83921">MSLPHDPTQQLLQQEEQQKQAEQQQQEICCSRFEPVTVLGREGVIVLTAKRLLFASNSRSKSSNGNSNNSGISSNEVGNTSNCWEVLLQFALASWTSTERSKKAAKARMTYVAPAAAATAAAADGGLSTQSVVVDFMGLRDKMDLCCRSLQTLASAARTLQGSSSLVCPLDVPLLLQLLQLPSGTPLRVAPALQQQQDLLKKQLKQQQQEQQQDQREQQAKGGSTASGTDVTPAAGAPAKQQHQQHKQPQQNPAGAPQRAAGQKAAAATTAAGAAAAGATGACESGLSSVAAAGAAAAPEVPSLEKLLQQQRYQEAEQLQQFQQRLLQQDPELLALYQTLVGAPEGVPGSSNGSSSNNNKGLSPAEFWKLHQQQLQALKPQLAPEGVSACFLLRPPQFHELQGQQGGAGGGGEAELVVDCSEQMLQQILNENSAVQRAYTSLVDTGTLMRCCGWSSNSTSNRSSSSFSSLGVGERHPPVSSREALCLPGIERTLLSDADLRVRGFGLPDGLSSLAGDLAEKPPPAAVVAAAAAASAGPEAEAEAAAAASSSSSLVGRFNKHSQRLLLQQLLQPAAAAAAINDEAGHEQKLHLLLQQEEHQRKRRSVRPEPAGAVLQANLKDAATIGCGVLEEEAPVLESLRLEELELPLSMHMLLSLLPLLQEAAPAKYQTLEVSRRQLYAAGARVGCKSVSSNSGAVAASCEASAAAEVKDFPAPEAATAVAAAAAGAAEEAERVQEAVEAEAADSWLLMERQRTAERSKGSPQTAEDAAAVFNTGRFMFVFNTKLCQKDKAAQFST</sequence>
<feature type="region of interest" description="Disordered" evidence="1">
    <location>
        <begin position="204"/>
        <end position="265"/>
    </location>
</feature>
<evidence type="ECO:0000313" key="2">
    <source>
        <dbReference type="EMBL" id="CDJ58534.1"/>
    </source>
</evidence>
<reference evidence="2" key="1">
    <citation type="submission" date="2013-10" db="EMBL/GenBank/DDBJ databases">
        <title>Genomic analysis of the causative agents of coccidiosis in chickens.</title>
        <authorList>
            <person name="Reid A.J."/>
            <person name="Blake D."/>
            <person name="Billington K."/>
            <person name="Browne H."/>
            <person name="Dunn M."/>
            <person name="Hung S."/>
            <person name="Kawahara F."/>
            <person name="Miranda-Saavedra D."/>
            <person name="Mourier T."/>
            <person name="Nagra H."/>
            <person name="Otto T.D."/>
            <person name="Rawlings N."/>
            <person name="Sanchez A."/>
            <person name="Sanders M."/>
            <person name="Subramaniam C."/>
            <person name="Tay Y."/>
            <person name="Dear P."/>
            <person name="Doerig C."/>
            <person name="Gruber A."/>
            <person name="Parkinson J."/>
            <person name="Shirley M."/>
            <person name="Wan K.L."/>
            <person name="Berriman M."/>
            <person name="Tomley F."/>
            <person name="Pain A."/>
        </authorList>
    </citation>
    <scope>NUCLEOTIDE SEQUENCE [LARGE SCALE GENOMIC DNA]</scope>
    <source>
        <strain evidence="2">Weybridge</strain>
    </source>
</reference>
<feature type="compositionally biased region" description="Low complexity" evidence="1">
    <location>
        <begin position="456"/>
        <end position="469"/>
    </location>
</feature>
<feature type="non-terminal residue" evidence="2">
    <location>
        <position position="798"/>
    </location>
</feature>
<dbReference type="OrthoDB" id="360521at2759"/>
<evidence type="ECO:0000313" key="3">
    <source>
        <dbReference type="Proteomes" id="UP000030763"/>
    </source>
</evidence>
<protein>
    <submittedName>
        <fullName evidence="2">Uncharacterized protein</fullName>
    </submittedName>
</protein>
<gene>
    <name evidence="2" type="ORF">EMWEY_00051600</name>
</gene>
<accession>U6M7W9</accession>
<feature type="compositionally biased region" description="Low complexity" evidence="1">
    <location>
        <begin position="233"/>
        <end position="265"/>
    </location>
</feature>
<dbReference type="GeneID" id="25339146"/>
<evidence type="ECO:0000256" key="1">
    <source>
        <dbReference type="SAM" id="MobiDB-lite"/>
    </source>
</evidence>
<dbReference type="VEuPathDB" id="ToxoDB:EMWEY_00051600"/>
<dbReference type="PANTHER" id="PTHR48148">
    <property type="entry name" value="KERATINOCYTE PROLINE-RICH PROTEIN"/>
    <property type="match status" value="1"/>
</dbReference>